<dbReference type="RefSeq" id="WP_126950664.1">
    <property type="nucleotide sequence ID" value="NZ_RZHD01000005.1"/>
</dbReference>
<dbReference type="InterPro" id="IPR036477">
    <property type="entry name" value="Formyl_transf_N_sf"/>
</dbReference>
<proteinExistence type="inferred from homology"/>
<feature type="binding site" evidence="8">
    <location>
        <begin position="112"/>
        <end position="115"/>
    </location>
    <ligand>
        <name>(6S)-5,6,7,8-tetrahydrofolate</name>
        <dbReference type="ChEBI" id="CHEBI:57453"/>
    </ligand>
</feature>
<evidence type="ECO:0000313" key="12">
    <source>
        <dbReference type="Proteomes" id="UP000286912"/>
    </source>
</evidence>
<dbReference type="FunFam" id="3.40.50.170:FF:000003">
    <property type="entry name" value="Methionyl-tRNA formyltransferase"/>
    <property type="match status" value="1"/>
</dbReference>
<keyword evidence="12" id="KW-1185">Reference proteome</keyword>
<keyword evidence="6 8" id="KW-0648">Protein biosynthesis</keyword>
<dbReference type="PROSITE" id="PS00373">
    <property type="entry name" value="GART"/>
    <property type="match status" value="1"/>
</dbReference>
<evidence type="ECO:0000259" key="10">
    <source>
        <dbReference type="Pfam" id="PF02911"/>
    </source>
</evidence>
<dbReference type="InterPro" id="IPR041711">
    <property type="entry name" value="Met-tRNA-FMT_N"/>
</dbReference>
<dbReference type="AlphaFoldDB" id="A0A433LCT2"/>
<dbReference type="FunFam" id="3.40.50.12230:FF:000001">
    <property type="entry name" value="Methionyl-tRNA formyltransferase"/>
    <property type="match status" value="1"/>
</dbReference>
<dbReference type="Proteomes" id="UP000286912">
    <property type="component" value="Unassembled WGS sequence"/>
</dbReference>
<reference evidence="11 12" key="1">
    <citation type="submission" date="2018-12" db="EMBL/GenBank/DDBJ databases">
        <title>three novel Halomonas strain isolated from plants.</title>
        <authorList>
            <person name="Sun C."/>
        </authorList>
    </citation>
    <scope>NUCLEOTIDE SEQUENCE [LARGE SCALE GENOMIC DNA]</scope>
    <source>
        <strain evidence="11 12">RC</strain>
    </source>
</reference>
<dbReference type="CDD" id="cd08704">
    <property type="entry name" value="Met_tRNA_FMT_C"/>
    <property type="match status" value="1"/>
</dbReference>
<evidence type="ECO:0000313" key="11">
    <source>
        <dbReference type="EMBL" id="RUR46600.1"/>
    </source>
</evidence>
<dbReference type="OrthoDB" id="9802815at2"/>
<dbReference type="PANTHER" id="PTHR11138">
    <property type="entry name" value="METHIONYL-TRNA FORMYLTRANSFERASE"/>
    <property type="match status" value="1"/>
</dbReference>
<dbReference type="PANTHER" id="PTHR11138:SF5">
    <property type="entry name" value="METHIONYL-TRNA FORMYLTRANSFERASE, MITOCHONDRIAL"/>
    <property type="match status" value="1"/>
</dbReference>
<protein>
    <recommendedName>
        <fullName evidence="4 8">Methionyl-tRNA formyltransferase</fullName>
        <ecNumber evidence="3 8">2.1.2.9</ecNumber>
    </recommendedName>
</protein>
<dbReference type="GO" id="GO:0005829">
    <property type="term" value="C:cytosol"/>
    <property type="evidence" value="ECO:0007669"/>
    <property type="project" value="TreeGrafter"/>
</dbReference>
<dbReference type="InterPro" id="IPR005794">
    <property type="entry name" value="Fmt"/>
</dbReference>
<dbReference type="InterPro" id="IPR037022">
    <property type="entry name" value="Formyl_trans_C_sf"/>
</dbReference>
<evidence type="ECO:0000256" key="8">
    <source>
        <dbReference type="HAMAP-Rule" id="MF_00182"/>
    </source>
</evidence>
<name>A0A433LCT2_9GAMM</name>
<comment type="function">
    <text evidence="1 8">Attaches a formyl group to the free amino group of methionyl-tRNA(fMet). The formyl group appears to play a dual role in the initiator identity of N-formylmethionyl-tRNA by promoting its recognition by IF2 and preventing the misappropriation of this tRNA by the elongation apparatus.</text>
</comment>
<evidence type="ECO:0000259" key="9">
    <source>
        <dbReference type="Pfam" id="PF00551"/>
    </source>
</evidence>
<comment type="similarity">
    <text evidence="2 8">Belongs to the Fmt family.</text>
</comment>
<evidence type="ECO:0000256" key="5">
    <source>
        <dbReference type="ARBA" id="ARBA00022679"/>
    </source>
</evidence>
<evidence type="ECO:0000256" key="3">
    <source>
        <dbReference type="ARBA" id="ARBA00012261"/>
    </source>
</evidence>
<comment type="catalytic activity">
    <reaction evidence="7 8">
        <text>L-methionyl-tRNA(fMet) + (6R)-10-formyltetrahydrofolate = N-formyl-L-methionyl-tRNA(fMet) + (6S)-5,6,7,8-tetrahydrofolate + H(+)</text>
        <dbReference type="Rhea" id="RHEA:24380"/>
        <dbReference type="Rhea" id="RHEA-COMP:9952"/>
        <dbReference type="Rhea" id="RHEA-COMP:9953"/>
        <dbReference type="ChEBI" id="CHEBI:15378"/>
        <dbReference type="ChEBI" id="CHEBI:57453"/>
        <dbReference type="ChEBI" id="CHEBI:78530"/>
        <dbReference type="ChEBI" id="CHEBI:78844"/>
        <dbReference type="ChEBI" id="CHEBI:195366"/>
        <dbReference type="EC" id="2.1.2.9"/>
    </reaction>
</comment>
<dbReference type="CDD" id="cd08646">
    <property type="entry name" value="FMT_core_Met-tRNA-FMT_N"/>
    <property type="match status" value="1"/>
</dbReference>
<dbReference type="InterPro" id="IPR044135">
    <property type="entry name" value="Met-tRNA-FMT_C"/>
</dbReference>
<dbReference type="InterPro" id="IPR002376">
    <property type="entry name" value="Formyl_transf_N"/>
</dbReference>
<dbReference type="InterPro" id="IPR001555">
    <property type="entry name" value="GART_AS"/>
</dbReference>
<evidence type="ECO:0000256" key="2">
    <source>
        <dbReference type="ARBA" id="ARBA00010699"/>
    </source>
</evidence>
<feature type="domain" description="Formyl transferase C-terminal" evidence="10">
    <location>
        <begin position="206"/>
        <end position="306"/>
    </location>
</feature>
<gene>
    <name evidence="8" type="primary">fmt</name>
    <name evidence="11" type="ORF">ELY37_11645</name>
</gene>
<feature type="domain" description="Formyl transferase N-terminal" evidence="9">
    <location>
        <begin position="5"/>
        <end position="183"/>
    </location>
</feature>
<evidence type="ECO:0000256" key="4">
    <source>
        <dbReference type="ARBA" id="ARBA00016014"/>
    </source>
</evidence>
<dbReference type="NCBIfam" id="TIGR00460">
    <property type="entry name" value="fmt"/>
    <property type="match status" value="1"/>
</dbReference>
<dbReference type="SUPFAM" id="SSF53328">
    <property type="entry name" value="Formyltransferase"/>
    <property type="match status" value="1"/>
</dbReference>
<dbReference type="SUPFAM" id="SSF50486">
    <property type="entry name" value="FMT C-terminal domain-like"/>
    <property type="match status" value="1"/>
</dbReference>
<evidence type="ECO:0000256" key="7">
    <source>
        <dbReference type="ARBA" id="ARBA00048558"/>
    </source>
</evidence>
<dbReference type="EMBL" id="RZHD01000005">
    <property type="protein sequence ID" value="RUR46600.1"/>
    <property type="molecule type" value="Genomic_DNA"/>
</dbReference>
<organism evidence="11 12">
    <name type="scientific">Vreelandella populi</name>
    <dbReference type="NCBI Taxonomy" id="2498858"/>
    <lineage>
        <taxon>Bacteria</taxon>
        <taxon>Pseudomonadati</taxon>
        <taxon>Pseudomonadota</taxon>
        <taxon>Gammaproteobacteria</taxon>
        <taxon>Oceanospirillales</taxon>
        <taxon>Halomonadaceae</taxon>
        <taxon>Vreelandella</taxon>
    </lineage>
</organism>
<dbReference type="HAMAP" id="MF_00182">
    <property type="entry name" value="Formyl_trans"/>
    <property type="match status" value="1"/>
</dbReference>
<dbReference type="InterPro" id="IPR011034">
    <property type="entry name" value="Formyl_transferase-like_C_sf"/>
</dbReference>
<dbReference type="GO" id="GO:0004479">
    <property type="term" value="F:methionyl-tRNA formyltransferase activity"/>
    <property type="evidence" value="ECO:0007669"/>
    <property type="project" value="UniProtKB-UniRule"/>
</dbReference>
<dbReference type="InterPro" id="IPR005793">
    <property type="entry name" value="Formyl_trans_C"/>
</dbReference>
<evidence type="ECO:0000256" key="6">
    <source>
        <dbReference type="ARBA" id="ARBA00022917"/>
    </source>
</evidence>
<dbReference type="Gene3D" id="3.10.25.10">
    <property type="entry name" value="Formyl transferase, C-terminal domain"/>
    <property type="match status" value="1"/>
</dbReference>
<sequence length="328" mass="35143">MSQLRVVFAGTPDFAASSLAALLESKHKVVAVYTQPDRPAGRGRKLTPSPVKKLALEQNLPVYQPQTLKDTDAQAELAALDADIMVVVAYGLLLPQAVLDTPRLGCINVHASLLPRWRGAAPIQRAIEAGDQASGVTIMQMDAGLDTGAMLHEVRTPITERTTGGDLHDRLAIQGATALINVLDELAQGTASATPQPEEGVTYATKLSKAEAELDFTQPAQALARKIRAFNPWPVAWCQLGDDRLRLLMANAEPGEHAPSLPGMLLKHGEDHLRIACGEEGREVLCITTAQLPGGKAMAVRDLLNARHARLTTGTRLGQSETQQGDFL</sequence>
<dbReference type="Gene3D" id="3.40.50.170">
    <property type="entry name" value="Formyl transferase, N-terminal domain"/>
    <property type="match status" value="1"/>
</dbReference>
<evidence type="ECO:0000256" key="1">
    <source>
        <dbReference type="ARBA" id="ARBA00002606"/>
    </source>
</evidence>
<dbReference type="EC" id="2.1.2.9" evidence="3 8"/>
<dbReference type="Pfam" id="PF02911">
    <property type="entry name" value="Formyl_trans_C"/>
    <property type="match status" value="1"/>
</dbReference>
<accession>A0A433LCT2</accession>
<keyword evidence="5 8" id="KW-0808">Transferase</keyword>
<comment type="caution">
    <text evidence="11">The sequence shown here is derived from an EMBL/GenBank/DDBJ whole genome shotgun (WGS) entry which is preliminary data.</text>
</comment>
<dbReference type="Pfam" id="PF00551">
    <property type="entry name" value="Formyl_trans_N"/>
    <property type="match status" value="1"/>
</dbReference>